<sequence length="1284" mass="140258">MAGYTWQIGASSVYVPSGALASTDTAVVCTTFTLPSAGSFSLSFSVQYNSSVYCAGCCEPAAFRQAGQGCQSCFSVHHTFTIGAPSCVLTALPETVCVGQPVIFQLNLSPGCLAAAGNYLWNFGDGQAGTTSTPSASHTYAAPGSYTVSVCPIRARTREGASPPPCICRPSFQVQVVAPPQLTLQGPPQMCWDTTAQRFVLGGLQPGDQVVWTLSCSGSPTYTLSPSQDTLTVLDWGGSRLCVLEAEVRRGPCQSRIRRSIPKGSLIATLQGTSPTTCRAADYWVSPLPPATQLRWLLPSGITYTLIGNPSTPMLQVQDWGPYTSRGFLLCAEVLGAAGCRETLCLSLAPCCIDSTARTYTRPITVSQILRDYGPDAFLCQTYYINDTLYVDTSIAWVNCQFFFGPYGLVWIKDDQTLTLETPPASCERCQGRGPTWCRLEPCQKRWKGIYAAGYKARVVIRGVFSPPAALQPVWIIAADTGVAATAPASWDISGALFNKCGVGLYWRAPLSSYTTALQQCKTQKALFLQVDTAFVVQSGRPCPYVDISTRQKWPLRRPPVTQDPSTGRVQATVGIWVVSGDSLALNDSVLIFRGLHYGLVGEASTLAARLNRYERLDPEPCFIKDSLRAALRIQALSLYDKTFPLRCPQPFLCPPGTAICSQGEELHARRHLTVLQSRFDSVHIGIQAWGGTTRYPYVRFPLPLTLISQCRLSYGEIGISLIDIGLLDPLHLRLSRIQISQNTLTAYRRGIEILRSHDMEGTLQQNILTAPSRAPLQGIWISERVVSLGPQKTPPKLLLQANQILGYREGVLASSSQGDIEMRQNSIQVAPLPGASGVNIPYPTGFSYLLCSNTLSALAPFALPNPCLPQNPAAVRALAFSLTRLNLYCNTSSLLPWGYHFSGPLPTPHDLRRNVLNHPYLHFFNENSNAPLQVGDPLQASSSIYLPIPLQVSTGGLVQIHERPPVQLVPVCAPGGGGGSAVRPSPPCFGVRGLCERVVPPPPPPPFPGVAARLQHPYPRWAAFRSLLSTPDSLWTNDPAWQSFFTAEQSTPAGQLEIAYQAWRAGDPLALPLSQSLPASPPTETAFQEALSYLEKAERNSLLPAEVERLWELAGSCPDSVGPAAFLAREILRWLGADTSFVEEPCPDTPYRLLPPTDTLPEEREREAERPYLFDRVAEPLILHPTPSSPNPLDTTPPTPTPMYLHILPNPAEYSVTLYYGELPHPESSLEIYDSQGRRLYQKSLTGREGYEKLNVVHWPRGLYQVLLRSGKTIRKETLWIYP</sequence>
<evidence type="ECO:0000313" key="3">
    <source>
        <dbReference type="EMBL" id="BAL57295.1"/>
    </source>
</evidence>
<organism evidence="3">
    <name type="scientific">uncultured Bacteroidota bacterium</name>
    <dbReference type="NCBI Taxonomy" id="152509"/>
    <lineage>
        <taxon>Bacteria</taxon>
        <taxon>Pseudomonadati</taxon>
        <taxon>Bacteroidota</taxon>
        <taxon>environmental samples</taxon>
    </lineage>
</organism>
<dbReference type="SUPFAM" id="SSF49299">
    <property type="entry name" value="PKD domain"/>
    <property type="match status" value="1"/>
</dbReference>
<dbReference type="InterPro" id="IPR000601">
    <property type="entry name" value="PKD_dom"/>
</dbReference>
<protein>
    <recommendedName>
        <fullName evidence="2">PKD domain-containing protein</fullName>
    </recommendedName>
</protein>
<dbReference type="Gene3D" id="2.60.40.10">
    <property type="entry name" value="Immunoglobulins"/>
    <property type="match status" value="1"/>
</dbReference>
<accession>H5SMA9</accession>
<name>H5SMA9_9BACT</name>
<evidence type="ECO:0000256" key="1">
    <source>
        <dbReference type="SAM" id="MobiDB-lite"/>
    </source>
</evidence>
<dbReference type="InterPro" id="IPR035986">
    <property type="entry name" value="PKD_dom_sf"/>
</dbReference>
<gene>
    <name evidence="3" type="ORF">HGMM_F50B04C21</name>
</gene>
<dbReference type="CDD" id="cd00146">
    <property type="entry name" value="PKD"/>
    <property type="match status" value="1"/>
</dbReference>
<proteinExistence type="predicted"/>
<dbReference type="EMBL" id="AP011772">
    <property type="protein sequence ID" value="BAL57295.1"/>
    <property type="molecule type" value="Genomic_DNA"/>
</dbReference>
<evidence type="ECO:0000259" key="2">
    <source>
        <dbReference type="PROSITE" id="PS50093"/>
    </source>
</evidence>
<reference evidence="3" key="1">
    <citation type="journal article" date="2005" name="Environ. Microbiol.">
        <title>Genetic and functional properties of uncultivated thermophilic crenarchaeotes from a subsurface gold mine as revealed by analysis of genome fragments.</title>
        <authorList>
            <person name="Nunoura T."/>
            <person name="Hirayama H."/>
            <person name="Takami H."/>
            <person name="Oida H."/>
            <person name="Nishi S."/>
            <person name="Shimamura S."/>
            <person name="Suzuki Y."/>
            <person name="Inagaki F."/>
            <person name="Takai K."/>
            <person name="Nealson K.H."/>
            <person name="Horikoshi K."/>
        </authorList>
    </citation>
    <scope>NUCLEOTIDE SEQUENCE</scope>
</reference>
<dbReference type="InterPro" id="IPR013783">
    <property type="entry name" value="Ig-like_fold"/>
</dbReference>
<feature type="region of interest" description="Disordered" evidence="1">
    <location>
        <begin position="1148"/>
        <end position="1167"/>
    </location>
</feature>
<reference evidence="3" key="2">
    <citation type="journal article" date="2012" name="PLoS ONE">
        <title>A Deeply Branching Thermophilic Bacterium with an Ancient Acetyl-CoA Pathway Dominates a Subsurface Ecosystem.</title>
        <authorList>
            <person name="Takami H."/>
            <person name="Noguchi H."/>
            <person name="Takaki Y."/>
            <person name="Uchiyama I."/>
            <person name="Toyoda A."/>
            <person name="Nishi S."/>
            <person name="Chee G.-J."/>
            <person name="Arai W."/>
            <person name="Nunoura T."/>
            <person name="Itoh T."/>
            <person name="Hattori M."/>
            <person name="Takai K."/>
        </authorList>
    </citation>
    <scope>NUCLEOTIDE SEQUENCE</scope>
</reference>
<dbReference type="Pfam" id="PF18911">
    <property type="entry name" value="PKD_4"/>
    <property type="match status" value="1"/>
</dbReference>
<feature type="domain" description="PKD" evidence="2">
    <location>
        <begin position="119"/>
        <end position="150"/>
    </location>
</feature>
<dbReference type="PROSITE" id="PS50093">
    <property type="entry name" value="PKD"/>
    <property type="match status" value="1"/>
</dbReference>